<dbReference type="InterPro" id="IPR049796">
    <property type="entry name" value="CdiI_Ct-like"/>
</dbReference>
<evidence type="ECO:0000313" key="2">
    <source>
        <dbReference type="Proteomes" id="UP000646523"/>
    </source>
</evidence>
<keyword evidence="2" id="KW-1185">Reference proteome</keyword>
<proteinExistence type="predicted"/>
<dbReference type="EMBL" id="BMNH01000005">
    <property type="protein sequence ID" value="GGO67229.1"/>
    <property type="molecule type" value="Genomic_DNA"/>
</dbReference>
<evidence type="ECO:0008006" key="3">
    <source>
        <dbReference type="Google" id="ProtNLM"/>
    </source>
</evidence>
<protein>
    <recommendedName>
        <fullName evidence="3">PBS lyase</fullName>
    </recommendedName>
</protein>
<organism evidence="1 2">
    <name type="scientific">Nonomuraea cavernae</name>
    <dbReference type="NCBI Taxonomy" id="2045107"/>
    <lineage>
        <taxon>Bacteria</taxon>
        <taxon>Bacillati</taxon>
        <taxon>Actinomycetota</taxon>
        <taxon>Actinomycetes</taxon>
        <taxon>Streptosporangiales</taxon>
        <taxon>Streptosporangiaceae</taxon>
        <taxon>Nonomuraea</taxon>
    </lineage>
</organism>
<reference evidence="1" key="1">
    <citation type="journal article" date="2014" name="Int. J. Syst. Evol. Microbiol.">
        <title>Complete genome sequence of Corynebacterium casei LMG S-19264T (=DSM 44701T), isolated from a smear-ripened cheese.</title>
        <authorList>
            <consortium name="US DOE Joint Genome Institute (JGI-PGF)"/>
            <person name="Walter F."/>
            <person name="Albersmeier A."/>
            <person name="Kalinowski J."/>
            <person name="Ruckert C."/>
        </authorList>
    </citation>
    <scope>NUCLEOTIDE SEQUENCE</scope>
    <source>
        <strain evidence="1">CGMCC 4.7368</strain>
    </source>
</reference>
<reference evidence="1" key="2">
    <citation type="submission" date="2020-09" db="EMBL/GenBank/DDBJ databases">
        <authorList>
            <person name="Sun Q."/>
            <person name="Zhou Y."/>
        </authorList>
    </citation>
    <scope>NUCLEOTIDE SEQUENCE</scope>
    <source>
        <strain evidence="1">CGMCC 4.7368</strain>
    </source>
</reference>
<accession>A0A918DIP4</accession>
<gene>
    <name evidence="1" type="ORF">GCM10012289_23150</name>
</gene>
<dbReference type="Proteomes" id="UP000646523">
    <property type="component" value="Unassembled WGS sequence"/>
</dbReference>
<sequence>MDWTDISQLMGCDDPAEVDAAFERREPLTGVAVLGLALNVLDPGLVAPRLQRAMADTDAEIRRCGALGVGHMARLNGTVDDESIALLRQLAEDPVPIVRGTVGDALDDVRIFVRRSDLP</sequence>
<evidence type="ECO:0000313" key="1">
    <source>
        <dbReference type="EMBL" id="GGO67229.1"/>
    </source>
</evidence>
<dbReference type="InterPro" id="IPR016024">
    <property type="entry name" value="ARM-type_fold"/>
</dbReference>
<dbReference type="RefSeq" id="WP_189124044.1">
    <property type="nucleotide sequence ID" value="NZ_BMNH01000005.1"/>
</dbReference>
<dbReference type="InterPro" id="IPR011989">
    <property type="entry name" value="ARM-like"/>
</dbReference>
<dbReference type="SUPFAM" id="SSF48371">
    <property type="entry name" value="ARM repeat"/>
    <property type="match status" value="1"/>
</dbReference>
<comment type="caution">
    <text evidence="1">The sequence shown here is derived from an EMBL/GenBank/DDBJ whole genome shotgun (WGS) entry which is preliminary data.</text>
</comment>
<dbReference type="AlphaFoldDB" id="A0A918DIP4"/>
<name>A0A918DIP4_9ACTN</name>
<dbReference type="CDD" id="cd20694">
    <property type="entry name" value="CdiI_Ct-like"/>
    <property type="match status" value="1"/>
</dbReference>
<dbReference type="Gene3D" id="1.25.10.10">
    <property type="entry name" value="Leucine-rich Repeat Variant"/>
    <property type="match status" value="1"/>
</dbReference>